<evidence type="ECO:0000256" key="4">
    <source>
        <dbReference type="ARBA" id="ARBA00007812"/>
    </source>
</evidence>
<dbReference type="InterPro" id="IPR012001">
    <property type="entry name" value="Thiamin_PyroP_enz_TPP-bd_dom"/>
</dbReference>
<dbReference type="InterPro" id="IPR011766">
    <property type="entry name" value="TPP_enzyme_TPP-bd"/>
</dbReference>
<dbReference type="GO" id="GO:0000949">
    <property type="term" value="P:aromatic amino acid family catabolic process to alcohol via Ehrlich pathway"/>
    <property type="evidence" value="ECO:0007669"/>
    <property type="project" value="TreeGrafter"/>
</dbReference>
<dbReference type="PIRSF" id="PIRSF036565">
    <property type="entry name" value="Pyruvt_ip_decrb"/>
    <property type="match status" value="1"/>
</dbReference>
<dbReference type="SUPFAM" id="SSF52467">
    <property type="entry name" value="DHS-like NAD/FAD-binding domain"/>
    <property type="match status" value="1"/>
</dbReference>
<dbReference type="EMBL" id="LR134356">
    <property type="protein sequence ID" value="VEG56405.1"/>
    <property type="molecule type" value="Genomic_DNA"/>
</dbReference>
<evidence type="ECO:0000259" key="13">
    <source>
        <dbReference type="Pfam" id="PF00205"/>
    </source>
</evidence>
<feature type="domain" description="Thiamine pyrophosphate enzyme N-terminal TPP-binding" evidence="15">
    <location>
        <begin position="6"/>
        <end position="115"/>
    </location>
</feature>
<evidence type="ECO:0000259" key="14">
    <source>
        <dbReference type="Pfam" id="PF02775"/>
    </source>
</evidence>
<dbReference type="Pfam" id="PF00205">
    <property type="entry name" value="TPP_enzyme_M"/>
    <property type="match status" value="1"/>
</dbReference>
<dbReference type="STRING" id="1791.GCA_001049355_01894"/>
<protein>
    <recommendedName>
        <fullName evidence="5">Alpha-keto-acid decarboxylase</fullName>
    </recommendedName>
</protein>
<evidence type="ECO:0000259" key="15">
    <source>
        <dbReference type="Pfam" id="PF02776"/>
    </source>
</evidence>
<dbReference type="Gene3D" id="3.40.50.970">
    <property type="match status" value="2"/>
</dbReference>
<evidence type="ECO:0000256" key="10">
    <source>
        <dbReference type="ARBA" id="ARBA00023239"/>
    </source>
</evidence>
<gene>
    <name evidence="16" type="primary">pdc</name>
    <name evidence="16" type="ORF">NCTC10437_03502</name>
</gene>
<keyword evidence="7" id="KW-0210">Decarboxylase</keyword>
<evidence type="ECO:0000256" key="7">
    <source>
        <dbReference type="ARBA" id="ARBA00022793"/>
    </source>
</evidence>
<dbReference type="InterPro" id="IPR047213">
    <property type="entry name" value="TPP_PYR_PDC_IPDC-like"/>
</dbReference>
<sequence length="550" mass="58630">MTETRTVIEYVLDRLHDIGVTDIFGVPGDFAFPINDAIVAHPKINWIGCCNELNAAYAADGYARVRGVGAVNTTYGVGELSAISAIAGSYAENVPVVHLTGMPNRATQDGRAIVHHTLGNGEFELFRTMADTVVAASAILTPSNAVSETERLIGAALYHRRPVYLAIPADVVDQPVLATGQPVTLPVSNPASLSAAADAIVAALEGASSGVVLPGLVVDRLGLRDAARGFIEAANLPFATMFADKSVLDESHPNFIGMYDGRLMDEAAREYVEGSDVVISLGTLPSDFNTGAFTAKLDPARTIDIEIHRTTIGATVYPDVEMGDLLSELAGRVYRTRALPQVPLPALGPVTGAGPDPITADTLYPRWAGFLREDDLLVVDTGTSSMGLAFATLPRGARFHNQTLWGAIGWATPAALGAAVAARKRRLVLVTGEGSHQLTAQEIGQFARQGLAPVIFVLNNNGYLIERLLCKDPDIAYNDVAQWNYSELPHALGCQDWYTPRVSTLAELDEALEVAGAGDRACYIEVVTGTYESPPLPKLLHDSVKTLYRS</sequence>
<dbReference type="GO" id="GO:0005829">
    <property type="term" value="C:cytosol"/>
    <property type="evidence" value="ECO:0007669"/>
    <property type="project" value="TreeGrafter"/>
</dbReference>
<keyword evidence="16" id="KW-0670">Pyruvate</keyword>
<dbReference type="PANTHER" id="PTHR43452">
    <property type="entry name" value="PYRUVATE DECARBOXYLASE"/>
    <property type="match status" value="1"/>
</dbReference>
<dbReference type="Pfam" id="PF02776">
    <property type="entry name" value="TPP_enzyme_N"/>
    <property type="match status" value="1"/>
</dbReference>
<comment type="function">
    <text evidence="3">Decarboxylates branched-chain and aromatic alpha-keto acids to aldehydes.</text>
</comment>
<dbReference type="RefSeq" id="WP_048631808.1">
    <property type="nucleotide sequence ID" value="NZ_CVQQ01000004.1"/>
</dbReference>
<comment type="similarity">
    <text evidence="4 12">Belongs to the TPP enzyme family.</text>
</comment>
<evidence type="ECO:0000256" key="6">
    <source>
        <dbReference type="ARBA" id="ARBA00022723"/>
    </source>
</evidence>
<dbReference type="GO" id="GO:0004737">
    <property type="term" value="F:pyruvate decarboxylase activity"/>
    <property type="evidence" value="ECO:0007669"/>
    <property type="project" value="TreeGrafter"/>
</dbReference>
<keyword evidence="8 11" id="KW-0460">Magnesium</keyword>
<comment type="cofactor">
    <cofactor evidence="11">
        <name>Mg(2+)</name>
        <dbReference type="ChEBI" id="CHEBI:18420"/>
    </cofactor>
    <text evidence="11">Binds 1 Mg(2+) per subunit.</text>
</comment>
<feature type="domain" description="Thiamine pyrophosphate enzyme TPP-binding" evidence="14">
    <location>
        <begin position="380"/>
        <end position="526"/>
    </location>
</feature>
<dbReference type="Proteomes" id="UP000279306">
    <property type="component" value="Chromosome"/>
</dbReference>
<dbReference type="FunFam" id="3.40.50.970:FF:000019">
    <property type="entry name" value="Pyruvate decarboxylase isozyme"/>
    <property type="match status" value="1"/>
</dbReference>
<organism evidence="16 17">
    <name type="scientific">Mycolicibacterium aurum</name>
    <name type="common">Mycobacterium aurum</name>
    <dbReference type="NCBI Taxonomy" id="1791"/>
    <lineage>
        <taxon>Bacteria</taxon>
        <taxon>Bacillati</taxon>
        <taxon>Actinomycetota</taxon>
        <taxon>Actinomycetes</taxon>
        <taxon>Mycobacteriales</taxon>
        <taxon>Mycobacteriaceae</taxon>
        <taxon>Mycolicibacterium</taxon>
    </lineage>
</organism>
<dbReference type="OrthoDB" id="4959782at2"/>
<accession>A0A448IVG0</accession>
<dbReference type="CDD" id="cd02005">
    <property type="entry name" value="TPP_PDC_IPDC"/>
    <property type="match status" value="1"/>
</dbReference>
<comment type="cofactor">
    <cofactor evidence="2">
        <name>thiamine diphosphate</name>
        <dbReference type="ChEBI" id="CHEBI:58937"/>
    </cofactor>
</comment>
<evidence type="ECO:0000256" key="8">
    <source>
        <dbReference type="ARBA" id="ARBA00022842"/>
    </source>
</evidence>
<dbReference type="FunFam" id="3.40.50.970:FF:000024">
    <property type="entry name" value="Pyruvate decarboxylase isozyme"/>
    <property type="match status" value="1"/>
</dbReference>
<dbReference type="Pfam" id="PF02775">
    <property type="entry name" value="TPP_enzyme_C"/>
    <property type="match status" value="1"/>
</dbReference>
<evidence type="ECO:0000256" key="11">
    <source>
        <dbReference type="PIRSR" id="PIRSR036565-2"/>
    </source>
</evidence>
<name>A0A448IVG0_MYCAU</name>
<evidence type="ECO:0000256" key="1">
    <source>
        <dbReference type="ARBA" id="ARBA00001920"/>
    </source>
</evidence>
<evidence type="ECO:0000313" key="16">
    <source>
        <dbReference type="EMBL" id="VEG56405.1"/>
    </source>
</evidence>
<dbReference type="GO" id="GO:0030976">
    <property type="term" value="F:thiamine pyrophosphate binding"/>
    <property type="evidence" value="ECO:0007669"/>
    <property type="project" value="InterPro"/>
</dbReference>
<dbReference type="InterPro" id="IPR012000">
    <property type="entry name" value="Thiamin_PyroP_enz_cen_dom"/>
</dbReference>
<dbReference type="InterPro" id="IPR047214">
    <property type="entry name" value="TPP_PDC_IPDC"/>
</dbReference>
<evidence type="ECO:0000256" key="5">
    <source>
        <dbReference type="ARBA" id="ARBA00020054"/>
    </source>
</evidence>
<evidence type="ECO:0000313" key="17">
    <source>
        <dbReference type="Proteomes" id="UP000279306"/>
    </source>
</evidence>
<keyword evidence="9 12" id="KW-0786">Thiamine pyrophosphate</keyword>
<dbReference type="Gene3D" id="3.40.50.1220">
    <property type="entry name" value="TPP-binding domain"/>
    <property type="match status" value="1"/>
</dbReference>
<evidence type="ECO:0000256" key="9">
    <source>
        <dbReference type="ARBA" id="ARBA00023052"/>
    </source>
</evidence>
<dbReference type="SUPFAM" id="SSF52518">
    <property type="entry name" value="Thiamin diphosphate-binding fold (THDP-binding)"/>
    <property type="match status" value="2"/>
</dbReference>
<feature type="binding site" evidence="11">
    <location>
        <position position="462"/>
    </location>
    <ligand>
        <name>Mg(2+)</name>
        <dbReference type="ChEBI" id="CHEBI:18420"/>
    </ligand>
</feature>
<proteinExistence type="inferred from homology"/>
<dbReference type="AlphaFoldDB" id="A0A448IVG0"/>
<keyword evidence="17" id="KW-1185">Reference proteome</keyword>
<keyword evidence="6 11" id="KW-0479">Metal-binding</keyword>
<dbReference type="InterPro" id="IPR029061">
    <property type="entry name" value="THDP-binding"/>
</dbReference>
<dbReference type="PANTHER" id="PTHR43452:SF30">
    <property type="entry name" value="PYRUVATE DECARBOXYLASE ISOZYME 1-RELATED"/>
    <property type="match status" value="1"/>
</dbReference>
<reference evidence="16 17" key="1">
    <citation type="submission" date="2018-12" db="EMBL/GenBank/DDBJ databases">
        <authorList>
            <consortium name="Pathogen Informatics"/>
        </authorList>
    </citation>
    <scope>NUCLEOTIDE SEQUENCE [LARGE SCALE GENOMIC DNA]</scope>
    <source>
        <strain evidence="16 17">NCTC10437</strain>
    </source>
</reference>
<feature type="binding site" evidence="11">
    <location>
        <position position="460"/>
    </location>
    <ligand>
        <name>Mg(2+)</name>
        <dbReference type="ChEBI" id="CHEBI:18420"/>
    </ligand>
</feature>
<dbReference type="KEGG" id="mauu:NCTC10437_03502"/>
<comment type="cofactor">
    <cofactor evidence="1">
        <name>a metal cation</name>
        <dbReference type="ChEBI" id="CHEBI:25213"/>
    </cofactor>
</comment>
<keyword evidence="10 16" id="KW-0456">Lyase</keyword>
<dbReference type="InterPro" id="IPR029035">
    <property type="entry name" value="DHS-like_NAD/FAD-binding_dom"/>
</dbReference>
<evidence type="ECO:0000256" key="2">
    <source>
        <dbReference type="ARBA" id="ARBA00001964"/>
    </source>
</evidence>
<dbReference type="InterPro" id="IPR012110">
    <property type="entry name" value="PDC/IPDC-like"/>
</dbReference>
<dbReference type="CDD" id="cd07038">
    <property type="entry name" value="TPP_PYR_PDC_IPDC_like"/>
    <property type="match status" value="1"/>
</dbReference>
<dbReference type="GO" id="GO:0000287">
    <property type="term" value="F:magnesium ion binding"/>
    <property type="evidence" value="ECO:0007669"/>
    <property type="project" value="InterPro"/>
</dbReference>
<evidence type="ECO:0000256" key="12">
    <source>
        <dbReference type="RuleBase" id="RU362132"/>
    </source>
</evidence>
<feature type="domain" description="Thiamine pyrophosphate enzyme central" evidence="13">
    <location>
        <begin position="198"/>
        <end position="322"/>
    </location>
</feature>
<evidence type="ECO:0000256" key="3">
    <source>
        <dbReference type="ARBA" id="ARBA00002938"/>
    </source>
</evidence>